<name>A0A0B4X673_9HYPH</name>
<dbReference type="AlphaFoldDB" id="A0A0B4X673"/>
<evidence type="ECO:0000313" key="1">
    <source>
        <dbReference type="EMBL" id="AJD43589.1"/>
    </source>
</evidence>
<dbReference type="EMBL" id="CP006879">
    <property type="protein sequence ID" value="AJD43589.1"/>
    <property type="molecule type" value="Genomic_DNA"/>
</dbReference>
<dbReference type="KEGG" id="rga:RGR602_PB00048"/>
<protein>
    <submittedName>
        <fullName evidence="1">Peptidase GluZincin family protein</fullName>
    </submittedName>
</protein>
<dbReference type="CDD" id="cd09598">
    <property type="entry name" value="M4_like"/>
    <property type="match status" value="1"/>
</dbReference>
<geneLocation type="plasmid" evidence="1 2">
    <name>pRgalR602b</name>
</geneLocation>
<keyword evidence="2" id="KW-1185">Reference proteome</keyword>
<dbReference type="SUPFAM" id="SSF55486">
    <property type="entry name" value="Metalloproteases ('zincins'), catalytic domain"/>
    <property type="match status" value="1"/>
</dbReference>
<evidence type="ECO:0000313" key="2">
    <source>
        <dbReference type="Proteomes" id="UP000031368"/>
    </source>
</evidence>
<reference evidence="1 2" key="1">
    <citation type="submission" date="2013-11" db="EMBL/GenBank/DDBJ databases">
        <title>Complete genome sequence of Rhizobium gallicum bv. gallicum R602.</title>
        <authorList>
            <person name="Bustos P."/>
            <person name="Santamaria R.I."/>
            <person name="Lozano L."/>
            <person name="Acosta J.L."/>
            <person name="Ormeno-Orrillo E."/>
            <person name="Rogel M.A."/>
            <person name="Romero D."/>
            <person name="Cevallos M.A."/>
            <person name="Martinez-Romero E."/>
            <person name="Gonzalez V."/>
        </authorList>
    </citation>
    <scope>NUCLEOTIDE SEQUENCE [LARGE SCALE GENOMIC DNA]</scope>
    <source>
        <strain evidence="1 2">R602</strain>
        <plasmid evidence="1 2">pRgalR602b</plasmid>
    </source>
</reference>
<organism evidence="1 2">
    <name type="scientific">Rhizobium gallicum bv. gallicum R602sp</name>
    <dbReference type="NCBI Taxonomy" id="1041138"/>
    <lineage>
        <taxon>Bacteria</taxon>
        <taxon>Pseudomonadati</taxon>
        <taxon>Pseudomonadota</taxon>
        <taxon>Alphaproteobacteria</taxon>
        <taxon>Hyphomicrobiales</taxon>
        <taxon>Rhizobiaceae</taxon>
        <taxon>Rhizobium/Agrobacterium group</taxon>
        <taxon>Rhizobium</taxon>
    </lineage>
</organism>
<gene>
    <name evidence="1" type="ORF">RGR602_PB00048</name>
</gene>
<keyword evidence="1" id="KW-0614">Plasmid</keyword>
<proteinExistence type="predicted"/>
<sequence>MKRFVSDYATRAAEKRKLRIYATDPMSGRRAPYRITVEVDNEPELSPGPVGEIVEVIDYDGWNKKFYGAVDLNDPALLMESGLAPSESDPRFHQQMVYAVAMKVVESARRALGRPINFRKSSTRTKLRLVPHAFCGKNAFFDPDLNAIMFGYFQADAVSPGPNIPSQTVFTCLSHDIIAHEMTHAIVHRLRPYFIEPSNIDVLAFHEAFSDIVALFQRFSYRELLAEHIQTSQGMLQKSEMLVELAQQFGYAAGRGKALRSAIGKSPKLAETHEPHDRGAILVSAVFGGYFDAYQKRIADLLRIATGGSGQLPTGRLHPDLVNRLAGEASQLAERFLRMCFRAFDYMPPVDVTFGDFLRALVTSDFELNPQDSDEVRFSIIEAFRERGIYPAGVVSLAEESLLWPSQINGQPPPVDAGLLEDARRFLNYSATALDQGRIARRSRSRNKSESATSAYESTVIETDEAEAEVGGDRLLRDGLFSALTHYARFNLDIFGLDPNLKVAVVGFHAVHRITSDQRLVIEFVAQFMQIDEQTRERFRGIPFRGGATVIFGSEGEVRYIASKPMKSENLPPEFRKAATARLHATDLCLEELDRRDPMMAFADEEYLENRMKLRAQFRALHGEG</sequence>
<dbReference type="Proteomes" id="UP000031368">
    <property type="component" value="Plasmid pRgalR602b"/>
</dbReference>
<accession>A0A0B4X673</accession>
<dbReference type="RefSeq" id="WP_052451683.1">
    <property type="nucleotide sequence ID" value="NZ_CP006879.1"/>
</dbReference>
<dbReference type="HOGENOM" id="CLU_027947_0_0_5"/>